<dbReference type="RefSeq" id="WP_210511393.1">
    <property type="nucleotide sequence ID" value="NZ_JAFIDN010000004.1"/>
</dbReference>
<gene>
    <name evidence="3" type="ORF">NATSA_07465</name>
</gene>
<dbReference type="AlphaFoldDB" id="A0A8J7UVF4"/>
<dbReference type="Gene3D" id="2.40.160.60">
    <property type="entry name" value="Outer membrane protein transport protein (OMPP1/FadL/TodX)"/>
    <property type="match status" value="1"/>
</dbReference>
<evidence type="ECO:0000256" key="1">
    <source>
        <dbReference type="SAM" id="SignalP"/>
    </source>
</evidence>
<dbReference type="EMBL" id="JAFIDN010000004">
    <property type="protein sequence ID" value="MBP3192497.1"/>
    <property type="molecule type" value="Genomic_DNA"/>
</dbReference>
<name>A0A8J7UVF4_9BACT</name>
<keyword evidence="1" id="KW-0732">Signal</keyword>
<dbReference type="Pfam" id="PF18990">
    <property type="entry name" value="DUF5723"/>
    <property type="match status" value="1"/>
</dbReference>
<evidence type="ECO:0000259" key="2">
    <source>
        <dbReference type="Pfam" id="PF18990"/>
    </source>
</evidence>
<accession>A0A8J7UVF4</accession>
<feature type="signal peptide" evidence="1">
    <location>
        <begin position="1"/>
        <end position="20"/>
    </location>
</feature>
<keyword evidence="4" id="KW-1185">Reference proteome</keyword>
<comment type="caution">
    <text evidence="3">The sequence shown here is derived from an EMBL/GenBank/DDBJ whole genome shotgun (WGS) entry which is preliminary data.</text>
</comment>
<sequence>MLLIKIRPLLLTLLFTGVCATVTARSVGHPDIVALGGGTAYLSGIDAHFHNPANLALHKRSGRFQISAGSGGVYDSRGERISSWSHFPDIVSRHFYSGTTPGNESWSDDDVTSLFSNDDRLRHTRKYEFTPVAISWSGGNSARSVALRSRGMSSFQISRNWFDAANASESGEEESLSRRLSEQYHVYHELSVGFAREVTMFNNWTADLNTLYFGIAPKFILGGMHSDSEFESRYIRSDNEWDNSKHLTAHVAGDIDRFVSELIAGADPHQTHREHFSRSSNMEVNGIGMGLDAGLTYVMPLGDDIALSPHVDRPLRKSLRFSIAVHDLGAVRYHNHDGTRESRTITRTYEDIPESDAGFSGYPAELFHYLAKDEAEQSVFENLADVDESAYYVQLPTKLHLGAAIQYNWFVGLIDLNYRFNAPEFETDGWITSLGSEIRILPFLPVKGSMQIRPDGSISFGAGLGLDAGPVSASGAVRLHRNSDSGKTNWVAGSVSGMSLRISF</sequence>
<protein>
    <recommendedName>
        <fullName evidence="2">DUF5723 domain-containing protein</fullName>
    </recommendedName>
</protein>
<evidence type="ECO:0000313" key="4">
    <source>
        <dbReference type="Proteomes" id="UP000673975"/>
    </source>
</evidence>
<reference evidence="3" key="1">
    <citation type="submission" date="2021-02" db="EMBL/GenBank/DDBJ databases">
        <title>Natronogracilivirga saccharolytica gen. nov. sp. nov. a new anaerobic, haloalkiliphilic carbohydrate-fermenting bacterium from soda lake and proposing of Cyclonatronumiaceae fam. nov. in the phylum Balneolaeota.</title>
        <authorList>
            <person name="Zhilina T.N."/>
            <person name="Sorokin D.Y."/>
            <person name="Zavarzina D.G."/>
            <person name="Toshchakov S.V."/>
            <person name="Kublanov I.V."/>
        </authorList>
    </citation>
    <scope>NUCLEOTIDE SEQUENCE</scope>
    <source>
        <strain evidence="3">Z-1702</strain>
    </source>
</reference>
<evidence type="ECO:0000313" key="3">
    <source>
        <dbReference type="EMBL" id="MBP3192497.1"/>
    </source>
</evidence>
<organism evidence="3 4">
    <name type="scientific">Natronogracilivirga saccharolytica</name>
    <dbReference type="NCBI Taxonomy" id="2812953"/>
    <lineage>
        <taxon>Bacteria</taxon>
        <taxon>Pseudomonadati</taxon>
        <taxon>Balneolota</taxon>
        <taxon>Balneolia</taxon>
        <taxon>Balneolales</taxon>
        <taxon>Cyclonatronaceae</taxon>
        <taxon>Natronogracilivirga</taxon>
    </lineage>
</organism>
<feature type="domain" description="DUF5723" evidence="2">
    <location>
        <begin position="103"/>
        <end position="472"/>
    </location>
</feature>
<dbReference type="InterPro" id="IPR043781">
    <property type="entry name" value="DUF5723"/>
</dbReference>
<dbReference type="Proteomes" id="UP000673975">
    <property type="component" value="Unassembled WGS sequence"/>
</dbReference>
<feature type="chain" id="PRO_5035186579" description="DUF5723 domain-containing protein" evidence="1">
    <location>
        <begin position="21"/>
        <end position="504"/>
    </location>
</feature>
<proteinExistence type="predicted"/>